<organism evidence="7 8">
    <name type="scientific">Collibacillus ludicampi</name>
    <dbReference type="NCBI Taxonomy" id="2771369"/>
    <lineage>
        <taxon>Bacteria</taxon>
        <taxon>Bacillati</taxon>
        <taxon>Bacillota</taxon>
        <taxon>Bacilli</taxon>
        <taxon>Bacillales</taxon>
        <taxon>Alicyclobacillaceae</taxon>
        <taxon>Collibacillus</taxon>
    </lineage>
</organism>
<evidence type="ECO:0000256" key="5">
    <source>
        <dbReference type="ARBA" id="ARBA00023284"/>
    </source>
</evidence>
<dbReference type="PANTHER" id="PTHR42852">
    <property type="entry name" value="THIOL:DISULFIDE INTERCHANGE PROTEIN DSBE"/>
    <property type="match status" value="1"/>
</dbReference>
<feature type="domain" description="Thioredoxin" evidence="6">
    <location>
        <begin position="33"/>
        <end position="170"/>
    </location>
</feature>
<keyword evidence="3" id="KW-0735">Signal-anchor</keyword>
<dbReference type="InterPro" id="IPR017937">
    <property type="entry name" value="Thioredoxin_CS"/>
</dbReference>
<dbReference type="InterPro" id="IPR036249">
    <property type="entry name" value="Thioredoxin-like_sf"/>
</dbReference>
<dbReference type="GO" id="GO:0017004">
    <property type="term" value="P:cytochrome complex assembly"/>
    <property type="evidence" value="ECO:0007669"/>
    <property type="project" value="UniProtKB-KW"/>
</dbReference>
<sequence>MKKSRLIVIVLIFAFGASLLCASVVLYKRTGVATVGQKAPDFSCPDLTGKTFSLSQMKGQFIILNFFTTWCPPCREEIPELQKFREKYGNDVRFFYVNRGEPELLVKQFVRDFKISSTVLMDKNDHLSAEYGVTGQPETFFIDENGTIREHVVGPMRKEELENRLKKYSSHLLEK</sequence>
<dbReference type="GO" id="GO:0016209">
    <property type="term" value="F:antioxidant activity"/>
    <property type="evidence" value="ECO:0007669"/>
    <property type="project" value="InterPro"/>
</dbReference>
<dbReference type="SUPFAM" id="SSF52833">
    <property type="entry name" value="Thioredoxin-like"/>
    <property type="match status" value="1"/>
</dbReference>
<dbReference type="Gene3D" id="3.40.30.10">
    <property type="entry name" value="Glutaredoxin"/>
    <property type="match status" value="1"/>
</dbReference>
<comment type="subcellular location">
    <subcellularLocation>
        <location evidence="1">Cell envelope</location>
    </subcellularLocation>
</comment>
<dbReference type="Proteomes" id="UP001057291">
    <property type="component" value="Unassembled WGS sequence"/>
</dbReference>
<dbReference type="InterPro" id="IPR000866">
    <property type="entry name" value="AhpC/TSA"/>
</dbReference>
<evidence type="ECO:0000256" key="3">
    <source>
        <dbReference type="ARBA" id="ARBA00022968"/>
    </source>
</evidence>
<keyword evidence="3" id="KW-0812">Transmembrane</keyword>
<keyword evidence="8" id="KW-1185">Reference proteome</keyword>
<keyword evidence="2" id="KW-0201">Cytochrome c-type biogenesis</keyword>
<dbReference type="RefSeq" id="WP_282198126.1">
    <property type="nucleotide sequence ID" value="NZ_BOQE01000001.1"/>
</dbReference>
<dbReference type="PANTHER" id="PTHR42852:SF6">
    <property type="entry name" value="THIOL:DISULFIDE INTERCHANGE PROTEIN DSBE"/>
    <property type="match status" value="1"/>
</dbReference>
<gene>
    <name evidence="7" type="ORF">DNHGIG_04220</name>
</gene>
<keyword evidence="4" id="KW-1015">Disulfide bond</keyword>
<evidence type="ECO:0000313" key="7">
    <source>
        <dbReference type="EMBL" id="GIM44873.1"/>
    </source>
</evidence>
<protein>
    <submittedName>
        <fullName evidence="7">Membrane protein</fullName>
    </submittedName>
</protein>
<dbReference type="EMBL" id="BOQE01000001">
    <property type="protein sequence ID" value="GIM44873.1"/>
    <property type="molecule type" value="Genomic_DNA"/>
</dbReference>
<dbReference type="AlphaFoldDB" id="A0AAV4LAS7"/>
<evidence type="ECO:0000259" key="6">
    <source>
        <dbReference type="PROSITE" id="PS51352"/>
    </source>
</evidence>
<evidence type="ECO:0000256" key="1">
    <source>
        <dbReference type="ARBA" id="ARBA00004196"/>
    </source>
</evidence>
<dbReference type="PROSITE" id="PS00194">
    <property type="entry name" value="THIOREDOXIN_1"/>
    <property type="match status" value="1"/>
</dbReference>
<reference evidence="7" key="1">
    <citation type="journal article" date="2023" name="Int. J. Syst. Evol. Microbiol.">
        <title>Collibacillus ludicampi gen. nov., sp. nov., a new soil bacterium of the family Alicyclobacillaceae.</title>
        <authorList>
            <person name="Jojima T."/>
            <person name="Ioku Y."/>
            <person name="Fukuta Y."/>
            <person name="Shirasaka N."/>
            <person name="Matsumura Y."/>
            <person name="Mori M."/>
        </authorList>
    </citation>
    <scope>NUCLEOTIDE SEQUENCE</scope>
    <source>
        <strain evidence="7">TP075</strain>
    </source>
</reference>
<dbReference type="Pfam" id="PF00578">
    <property type="entry name" value="AhpC-TSA"/>
    <property type="match status" value="1"/>
</dbReference>
<dbReference type="InterPro" id="IPR050553">
    <property type="entry name" value="Thioredoxin_ResA/DsbE_sf"/>
</dbReference>
<keyword evidence="5" id="KW-0676">Redox-active center</keyword>
<evidence type="ECO:0000256" key="2">
    <source>
        <dbReference type="ARBA" id="ARBA00022748"/>
    </source>
</evidence>
<evidence type="ECO:0000256" key="4">
    <source>
        <dbReference type="ARBA" id="ARBA00023157"/>
    </source>
</evidence>
<evidence type="ECO:0000313" key="8">
    <source>
        <dbReference type="Proteomes" id="UP001057291"/>
    </source>
</evidence>
<name>A0AAV4LAS7_9BACL</name>
<dbReference type="CDD" id="cd02966">
    <property type="entry name" value="TlpA_like_family"/>
    <property type="match status" value="1"/>
</dbReference>
<proteinExistence type="predicted"/>
<dbReference type="InterPro" id="IPR013766">
    <property type="entry name" value="Thioredoxin_domain"/>
</dbReference>
<dbReference type="GO" id="GO:0030313">
    <property type="term" value="C:cell envelope"/>
    <property type="evidence" value="ECO:0007669"/>
    <property type="project" value="UniProtKB-SubCell"/>
</dbReference>
<comment type="caution">
    <text evidence="7">The sequence shown here is derived from an EMBL/GenBank/DDBJ whole genome shotgun (WGS) entry which is preliminary data.</text>
</comment>
<dbReference type="GO" id="GO:0016491">
    <property type="term" value="F:oxidoreductase activity"/>
    <property type="evidence" value="ECO:0007669"/>
    <property type="project" value="InterPro"/>
</dbReference>
<accession>A0AAV4LAS7</accession>
<dbReference type="PROSITE" id="PS51352">
    <property type="entry name" value="THIOREDOXIN_2"/>
    <property type="match status" value="1"/>
</dbReference>